<proteinExistence type="predicted"/>
<accession>A0A409Y261</accession>
<organism evidence="2 3">
    <name type="scientific">Gymnopilus dilepis</name>
    <dbReference type="NCBI Taxonomy" id="231916"/>
    <lineage>
        <taxon>Eukaryota</taxon>
        <taxon>Fungi</taxon>
        <taxon>Dikarya</taxon>
        <taxon>Basidiomycota</taxon>
        <taxon>Agaricomycotina</taxon>
        <taxon>Agaricomycetes</taxon>
        <taxon>Agaricomycetidae</taxon>
        <taxon>Agaricales</taxon>
        <taxon>Agaricineae</taxon>
        <taxon>Hymenogastraceae</taxon>
        <taxon>Gymnopilus</taxon>
    </lineage>
</organism>
<reference evidence="2 3" key="1">
    <citation type="journal article" date="2018" name="Evol. Lett.">
        <title>Horizontal gene cluster transfer increased hallucinogenic mushroom diversity.</title>
        <authorList>
            <person name="Reynolds H.T."/>
            <person name="Vijayakumar V."/>
            <person name="Gluck-Thaler E."/>
            <person name="Korotkin H.B."/>
            <person name="Matheny P.B."/>
            <person name="Slot J.C."/>
        </authorList>
    </citation>
    <scope>NUCLEOTIDE SEQUENCE [LARGE SCALE GENOMIC DNA]</scope>
    <source>
        <strain evidence="2 3">SRW20</strain>
    </source>
</reference>
<gene>
    <name evidence="2" type="ORF">CVT26_001017</name>
</gene>
<feature type="region of interest" description="Disordered" evidence="1">
    <location>
        <begin position="1"/>
        <end position="28"/>
    </location>
</feature>
<dbReference type="AlphaFoldDB" id="A0A409Y261"/>
<keyword evidence="3" id="KW-1185">Reference proteome</keyword>
<sequence>MVSSKANLVRKSRSSRRRGPPGLRTLTPPTLFTHRQLEKLDEDDELSKKMLEALPVEVVDLVLAEFLKKFKISSSATSYDKFLDFPPFFRRLFGKRGKLNLANEQQIRNFVTDFSAFQTTFGCRGITFRNLKLLQIFFPTSQTLSTRLGHILAFSGIKHLNLHCGHHPDFLQDLRHWGVALGQLEILRIKYDVSMEENGDEEVPWEDSLWTEVLGLCTGLRVFSLKTPLPISSESGGCACDELVPLWVSNLPHLERVYVFHGYDIESSVGAPFLEGSSVLLQREPGSSWTTRVMRPRGRLPRGPMPFSFLYQHSVAQEDTDPYNSDND</sequence>
<dbReference type="Proteomes" id="UP000284706">
    <property type="component" value="Unassembled WGS sequence"/>
</dbReference>
<evidence type="ECO:0000313" key="2">
    <source>
        <dbReference type="EMBL" id="PPQ97089.1"/>
    </source>
</evidence>
<evidence type="ECO:0000313" key="3">
    <source>
        <dbReference type="Proteomes" id="UP000284706"/>
    </source>
</evidence>
<evidence type="ECO:0000256" key="1">
    <source>
        <dbReference type="SAM" id="MobiDB-lite"/>
    </source>
</evidence>
<comment type="caution">
    <text evidence="2">The sequence shown here is derived from an EMBL/GenBank/DDBJ whole genome shotgun (WGS) entry which is preliminary data.</text>
</comment>
<name>A0A409Y261_9AGAR</name>
<feature type="compositionally biased region" description="Basic residues" evidence="1">
    <location>
        <begin position="8"/>
        <end position="19"/>
    </location>
</feature>
<dbReference type="InParanoid" id="A0A409Y261"/>
<dbReference type="EMBL" id="NHYE01001292">
    <property type="protein sequence ID" value="PPQ97089.1"/>
    <property type="molecule type" value="Genomic_DNA"/>
</dbReference>
<protein>
    <submittedName>
        <fullName evidence="2">Uncharacterized protein</fullName>
    </submittedName>
</protein>